<dbReference type="OrthoDB" id="9800940at2"/>
<accession>A0A510VEP5</accession>
<dbReference type="Gene3D" id="3.60.15.10">
    <property type="entry name" value="Ribonuclease Z/Hydroxyacylglutathione hydrolase-like"/>
    <property type="match status" value="1"/>
</dbReference>
<keyword evidence="2" id="KW-0378">Hydrolase</keyword>
<dbReference type="Proteomes" id="UP000321118">
    <property type="component" value="Unassembled WGS sequence"/>
</dbReference>
<dbReference type="CDD" id="cd07716">
    <property type="entry name" value="RNaseZ_short-form-like_MBL-fold"/>
    <property type="match status" value="1"/>
</dbReference>
<dbReference type="EMBL" id="BJUB01000020">
    <property type="protein sequence ID" value="GEK23605.1"/>
    <property type="molecule type" value="Genomic_DNA"/>
</dbReference>
<dbReference type="RefSeq" id="WP_146931815.1">
    <property type="nucleotide sequence ID" value="NZ_BJUB01000020.1"/>
</dbReference>
<dbReference type="PANTHER" id="PTHR46018:SF4">
    <property type="entry name" value="METALLO-HYDROLASE YHFI-RELATED"/>
    <property type="match status" value="1"/>
</dbReference>
<comment type="caution">
    <text evidence="2">The sequence shown here is derived from an EMBL/GenBank/DDBJ whole genome shotgun (WGS) entry which is preliminary data.</text>
</comment>
<dbReference type="SUPFAM" id="SSF56281">
    <property type="entry name" value="Metallo-hydrolase/oxidoreductase"/>
    <property type="match status" value="1"/>
</dbReference>
<dbReference type="InterPro" id="IPR001279">
    <property type="entry name" value="Metallo-B-lactamas"/>
</dbReference>
<dbReference type="PANTHER" id="PTHR46018">
    <property type="entry name" value="ZINC PHOSPHODIESTERASE ELAC PROTEIN 1"/>
    <property type="match status" value="1"/>
</dbReference>
<dbReference type="Pfam" id="PF12706">
    <property type="entry name" value="Lactamase_B_2"/>
    <property type="match status" value="1"/>
</dbReference>
<keyword evidence="3" id="KW-1185">Reference proteome</keyword>
<dbReference type="AlphaFoldDB" id="A0A510VEP5"/>
<sequence length="262" mass="27018">MRLTVLGCAGSFPGPDSAASGYLVQADDADGRTWTVLLDLGNGALSALQRFGDPTRLDAIGLSHLHSDHVADMVVLNVLRRYHPAGACDPVVVHGPTGTAERLAQMSGKDPATSTDGQFDVVEWQEGAPVTVGPLVLEPVAVEHPVPAFGVRVSGPSDADPSRTVTLAYTGDTDACAGLDALAAGADLLLSEAAYLEGRDDALRGVHLTGRRAGEAAARGGVARLVLTHIPAWNDPETTRAEAAAVYDGPIDLAEPGAVHVL</sequence>
<dbReference type="InterPro" id="IPR036866">
    <property type="entry name" value="RibonucZ/Hydroxyglut_hydro"/>
</dbReference>
<protein>
    <submittedName>
        <fullName evidence="2">Metal-dependent hydrolase</fullName>
    </submittedName>
</protein>
<evidence type="ECO:0000313" key="3">
    <source>
        <dbReference type="Proteomes" id="UP000321118"/>
    </source>
</evidence>
<evidence type="ECO:0000259" key="1">
    <source>
        <dbReference type="Pfam" id="PF12706"/>
    </source>
</evidence>
<reference evidence="2 3" key="1">
    <citation type="submission" date="2019-07" db="EMBL/GenBank/DDBJ databases">
        <title>Whole genome shotgun sequence of Cellulomonas xylanilytica NBRC 101102.</title>
        <authorList>
            <person name="Hosoyama A."/>
            <person name="Uohara A."/>
            <person name="Ohji S."/>
            <person name="Ichikawa N."/>
        </authorList>
    </citation>
    <scope>NUCLEOTIDE SEQUENCE [LARGE SCALE GENOMIC DNA]</scope>
    <source>
        <strain evidence="2 3">NBRC 101102</strain>
    </source>
</reference>
<feature type="domain" description="Metallo-beta-lactamase" evidence="1">
    <location>
        <begin position="37"/>
        <end position="230"/>
    </location>
</feature>
<gene>
    <name evidence="2" type="ORF">CXY01_41250</name>
</gene>
<organism evidence="2 3">
    <name type="scientific">Cellulomonas xylanilytica</name>
    <dbReference type="NCBI Taxonomy" id="233583"/>
    <lineage>
        <taxon>Bacteria</taxon>
        <taxon>Bacillati</taxon>
        <taxon>Actinomycetota</taxon>
        <taxon>Actinomycetes</taxon>
        <taxon>Micrococcales</taxon>
        <taxon>Cellulomonadaceae</taxon>
        <taxon>Cellulomonas</taxon>
    </lineage>
</organism>
<proteinExistence type="predicted"/>
<name>A0A510VEP5_9CELL</name>
<evidence type="ECO:0000313" key="2">
    <source>
        <dbReference type="EMBL" id="GEK23605.1"/>
    </source>
</evidence>
<dbReference type="GO" id="GO:0042781">
    <property type="term" value="F:3'-tRNA processing endoribonuclease activity"/>
    <property type="evidence" value="ECO:0007669"/>
    <property type="project" value="TreeGrafter"/>
</dbReference>